<dbReference type="PANTHER" id="PTHR43048:SF3">
    <property type="entry name" value="METHYLMALONYL-COA EPIMERASE, MITOCHONDRIAL"/>
    <property type="match status" value="1"/>
</dbReference>
<dbReference type="InterPro" id="IPR029068">
    <property type="entry name" value="Glyas_Bleomycin-R_OHBP_Dase"/>
</dbReference>
<evidence type="ECO:0000313" key="4">
    <source>
        <dbReference type="Proteomes" id="UP000632659"/>
    </source>
</evidence>
<gene>
    <name evidence="3" type="ORF">H8702_05380</name>
</gene>
<dbReference type="Pfam" id="PF00903">
    <property type="entry name" value="Glyoxalase"/>
    <property type="match status" value="1"/>
</dbReference>
<dbReference type="GO" id="GO:0046872">
    <property type="term" value="F:metal ion binding"/>
    <property type="evidence" value="ECO:0007669"/>
    <property type="project" value="UniProtKB-KW"/>
</dbReference>
<dbReference type="RefSeq" id="WP_187536354.1">
    <property type="nucleotide sequence ID" value="NZ_JACRTL010000002.1"/>
</dbReference>
<accession>A0A8J6PBV2</accession>
<dbReference type="SUPFAM" id="SSF54593">
    <property type="entry name" value="Glyoxalase/Bleomycin resistance protein/Dihydroxybiphenyl dioxygenase"/>
    <property type="match status" value="1"/>
</dbReference>
<dbReference type="InterPro" id="IPR051785">
    <property type="entry name" value="MMCE/EMCE_epimerase"/>
</dbReference>
<dbReference type="CDD" id="cd06587">
    <property type="entry name" value="VOC"/>
    <property type="match status" value="1"/>
</dbReference>
<keyword evidence="4" id="KW-1185">Reference proteome</keyword>
<dbReference type="PANTHER" id="PTHR43048">
    <property type="entry name" value="METHYLMALONYL-COA EPIMERASE"/>
    <property type="match status" value="1"/>
</dbReference>
<organism evidence="3 4">
    <name type="scientific">Massiliimalia timonensis</name>
    <dbReference type="NCBI Taxonomy" id="1987501"/>
    <lineage>
        <taxon>Bacteria</taxon>
        <taxon>Bacillati</taxon>
        <taxon>Bacillota</taxon>
        <taxon>Clostridia</taxon>
        <taxon>Eubacteriales</taxon>
        <taxon>Oscillospiraceae</taxon>
        <taxon>Massiliimalia</taxon>
    </lineage>
</organism>
<comment type="caution">
    <text evidence="3">The sequence shown here is derived from an EMBL/GenBank/DDBJ whole genome shotgun (WGS) entry which is preliminary data.</text>
</comment>
<dbReference type="AlphaFoldDB" id="A0A8J6PBV2"/>
<dbReference type="InterPro" id="IPR004360">
    <property type="entry name" value="Glyas_Fos-R_dOase_dom"/>
</dbReference>
<reference evidence="3" key="1">
    <citation type="submission" date="2020-08" db="EMBL/GenBank/DDBJ databases">
        <title>Genome public.</title>
        <authorList>
            <person name="Liu C."/>
            <person name="Sun Q."/>
        </authorList>
    </citation>
    <scope>NUCLEOTIDE SEQUENCE</scope>
    <source>
        <strain evidence="3">NSJ-15</strain>
    </source>
</reference>
<feature type="domain" description="VOC" evidence="2">
    <location>
        <begin position="7"/>
        <end position="134"/>
    </location>
</feature>
<protein>
    <submittedName>
        <fullName evidence="3">VOC family protein</fullName>
    </submittedName>
</protein>
<proteinExistence type="predicted"/>
<evidence type="ECO:0000259" key="2">
    <source>
        <dbReference type="PROSITE" id="PS51819"/>
    </source>
</evidence>
<name>A0A8J6PBV2_9FIRM</name>
<evidence type="ECO:0000256" key="1">
    <source>
        <dbReference type="ARBA" id="ARBA00022723"/>
    </source>
</evidence>
<dbReference type="EMBL" id="JACRTL010000002">
    <property type="protein sequence ID" value="MBC8610553.1"/>
    <property type="molecule type" value="Genomic_DNA"/>
</dbReference>
<sequence>MSIKAQGLAHVGIPCTDLNKSITFYQQFGFEVAARLEGWNGYNIAMIRSGNCTVELYQSLDAEERAGIAARADGHVDHIAVMVDDLDEMNRYCQEKGYEVVSNGIESMPIFAPASCRYFFITGPDGERLEFVEVKD</sequence>
<evidence type="ECO:0000313" key="3">
    <source>
        <dbReference type="EMBL" id="MBC8610553.1"/>
    </source>
</evidence>
<dbReference type="Gene3D" id="3.10.180.10">
    <property type="entry name" value="2,3-Dihydroxybiphenyl 1,2-Dioxygenase, domain 1"/>
    <property type="match status" value="1"/>
</dbReference>
<dbReference type="GO" id="GO:0004493">
    <property type="term" value="F:methylmalonyl-CoA epimerase activity"/>
    <property type="evidence" value="ECO:0007669"/>
    <property type="project" value="TreeGrafter"/>
</dbReference>
<keyword evidence="1" id="KW-0479">Metal-binding</keyword>
<dbReference type="Proteomes" id="UP000632659">
    <property type="component" value="Unassembled WGS sequence"/>
</dbReference>
<dbReference type="GO" id="GO:0046491">
    <property type="term" value="P:L-methylmalonyl-CoA metabolic process"/>
    <property type="evidence" value="ECO:0007669"/>
    <property type="project" value="TreeGrafter"/>
</dbReference>
<dbReference type="PROSITE" id="PS51819">
    <property type="entry name" value="VOC"/>
    <property type="match status" value="1"/>
</dbReference>
<dbReference type="InterPro" id="IPR037523">
    <property type="entry name" value="VOC_core"/>
</dbReference>